<evidence type="ECO:0000313" key="2">
    <source>
        <dbReference type="Proteomes" id="UP000291269"/>
    </source>
</evidence>
<proteinExistence type="predicted"/>
<dbReference type="AlphaFoldDB" id="A0A4Q2KCW4"/>
<gene>
    <name evidence="1" type="ORF">ESZ91_05005</name>
</gene>
<dbReference type="InterPro" id="IPR013785">
    <property type="entry name" value="Aldolase_TIM"/>
</dbReference>
<dbReference type="Proteomes" id="UP000291269">
    <property type="component" value="Unassembled WGS sequence"/>
</dbReference>
<dbReference type="GO" id="GO:0006355">
    <property type="term" value="P:regulation of DNA-templated transcription"/>
    <property type="evidence" value="ECO:0007669"/>
    <property type="project" value="InterPro"/>
</dbReference>
<evidence type="ECO:0000313" key="1">
    <source>
        <dbReference type="EMBL" id="RXZ61750.1"/>
    </source>
</evidence>
<organism evidence="1 2">
    <name type="scientific">Candidatus Borkfalkia ceftriaxoniphila</name>
    <dbReference type="NCBI Taxonomy" id="2508949"/>
    <lineage>
        <taxon>Bacteria</taxon>
        <taxon>Bacillati</taxon>
        <taxon>Bacillota</taxon>
        <taxon>Clostridia</taxon>
        <taxon>Christensenellales</taxon>
        <taxon>Christensenellaceae</taxon>
        <taxon>Candidatus Borkfalkia</taxon>
    </lineage>
</organism>
<dbReference type="RefSeq" id="WP_129224722.1">
    <property type="nucleotide sequence ID" value="NZ_SDOZ01000002.1"/>
</dbReference>
<dbReference type="GO" id="GO:0006071">
    <property type="term" value="P:glycerol metabolic process"/>
    <property type="evidence" value="ECO:0007669"/>
    <property type="project" value="InterPro"/>
</dbReference>
<dbReference type="Gene3D" id="3.20.20.70">
    <property type="entry name" value="Aldolase class I"/>
    <property type="match status" value="1"/>
</dbReference>
<reference evidence="1 2" key="1">
    <citation type="journal article" date="2019" name="Gut">
        <title>Antibiotics-induced monodominance of a novel gut bacterial order.</title>
        <authorList>
            <person name="Hildebrand F."/>
            <person name="Moitinho-Silva L."/>
            <person name="Blasche S."/>
            <person name="Jahn M.T."/>
            <person name="Gossmann T.I."/>
            <person name="Heuerta-Cepas J."/>
            <person name="Hercog R."/>
            <person name="Luetge M."/>
            <person name="Bahram M."/>
            <person name="Pryszlak A."/>
            <person name="Alves R.J."/>
            <person name="Waszak S.M."/>
            <person name="Zhu A."/>
            <person name="Ye L."/>
            <person name="Costea P.I."/>
            <person name="Aalvink S."/>
            <person name="Belzer C."/>
            <person name="Forslund S.K."/>
            <person name="Sunagawa S."/>
            <person name="Hentschel U."/>
            <person name="Merten C."/>
            <person name="Patil K.R."/>
            <person name="Benes V."/>
            <person name="Bork P."/>
        </authorList>
    </citation>
    <scope>NUCLEOTIDE SEQUENCE [LARGE SCALE GENOMIC DNA]</scope>
    <source>
        <strain evidence="1 2">HDS1380</strain>
    </source>
</reference>
<dbReference type="PANTHER" id="PTHR35787:SF1">
    <property type="entry name" value="GLYCEROL UPTAKE OPERON ANTITERMINATOR REGULATORY PROTEIN"/>
    <property type="match status" value="1"/>
</dbReference>
<dbReference type="EMBL" id="SDOZ01000002">
    <property type="protein sequence ID" value="RXZ61750.1"/>
    <property type="molecule type" value="Genomic_DNA"/>
</dbReference>
<dbReference type="SUPFAM" id="SSF110391">
    <property type="entry name" value="GlpP-like"/>
    <property type="match status" value="1"/>
</dbReference>
<accession>A0A4Q2KCW4</accession>
<dbReference type="PANTHER" id="PTHR35787">
    <property type="entry name" value="GLYCEROL UPTAKE OPERON ANTITERMINATOR REGULATORY PROTEIN"/>
    <property type="match status" value="1"/>
</dbReference>
<dbReference type="Pfam" id="PF04309">
    <property type="entry name" value="G3P_antiterm"/>
    <property type="match status" value="1"/>
</dbReference>
<name>A0A4Q2KCW4_9FIRM</name>
<dbReference type="OrthoDB" id="9799580at2"/>
<sequence length="182" mass="19303">MQFEIGPVIAAVRSAEEYAAALESGAETVFVVKSDLLSLREMLAEKRGKQVFVHADTCEGLGKDKVGLEVLSRLGADGVISTKNSLIAAAKGLGLGTVQRFFLIDSLSVQTAFESVSASRPDCAELMPGVLCKEIARFRARTQPFNVKIIAGGLIESKSDVIAALSAGADAVSVGRQELWYI</sequence>
<keyword evidence="2" id="KW-1185">Reference proteome</keyword>
<dbReference type="InterPro" id="IPR006699">
    <property type="entry name" value="GlpP"/>
</dbReference>
<dbReference type="PIRSF" id="PIRSF016897">
    <property type="entry name" value="GlpP"/>
    <property type="match status" value="1"/>
</dbReference>
<comment type="caution">
    <text evidence="1">The sequence shown here is derived from an EMBL/GenBank/DDBJ whole genome shotgun (WGS) entry which is preliminary data.</text>
</comment>
<protein>
    <submittedName>
        <fullName evidence="1">Glycerol-3-phosphate responsive antiterminator</fullName>
    </submittedName>
</protein>